<dbReference type="EMBL" id="BLAL01000073">
    <property type="protein sequence ID" value="GES83727.1"/>
    <property type="molecule type" value="Genomic_DNA"/>
</dbReference>
<reference evidence="5" key="1">
    <citation type="submission" date="2019-10" db="EMBL/GenBank/DDBJ databases">
        <title>Conservation and host-specific expression of non-tandemly repeated heterogenous ribosome RNA gene in arbuscular mycorrhizal fungi.</title>
        <authorList>
            <person name="Maeda T."/>
            <person name="Kobayashi Y."/>
            <person name="Nakagawa T."/>
            <person name="Ezawa T."/>
            <person name="Yamaguchi K."/>
            <person name="Bino T."/>
            <person name="Nishimoto Y."/>
            <person name="Shigenobu S."/>
            <person name="Kawaguchi M."/>
        </authorList>
    </citation>
    <scope>NUCLEOTIDE SEQUENCE</scope>
    <source>
        <strain evidence="5">HR1</strain>
    </source>
</reference>
<protein>
    <submittedName>
        <fullName evidence="5">Carbohydrate-binding module family 13 protein</fullName>
    </submittedName>
</protein>
<sequence>MVFCLVLGEVPSRTRNFVVDITNEMIYVSHIQRAVRDAKKEDPPFNSIPFNKIGLWKVSIPTNYENDKLKTLDTIPSHEIDIKEQLGGEEMYPNTRIENYLSQNNPTNNHIHIIVRPLPPVTTAGTFIMGPAGLVHLFVDNSNLNVQGKENVAKFERLGRFNDEGVLSFDELIIDYSRLLEVILDNRKVGGTPCIVGSYLPLYDSLCSFVESNEFEVEVFERNCTKHVDMEITRAITKTAITNGPGTLILILGDKDLHLGIKETIGRLKFGIAVKNISYRFLMDYYKRFSYGYGPDLTNTMRFIDISNGYMFDNHEVINWLQNIGLMKITKRCNFEESQEGIIYGGRISLDILDVKILIAANKLGLQELNPYLQSFLIENKENWISDPSSYLNDDFNALKMTLQRYIPYIRFSNLTSREFWNNVFPYREILPSELCMDLLNLFLNNNYKPTKKINEDHRPSIKKVIDSKIITIQHVELISKWTDGLENTYELRNSYEFKLIFRGSRDGFTAKEFHKICDNQSRLSNYGTTVDSFVFSFMNKENIENSPISRVVNKRCAICYYYRFGSSFGEELFSVENMKYFRL</sequence>
<dbReference type="InterPro" id="IPR045379">
    <property type="entry name" value="Crinkler_N"/>
</dbReference>
<dbReference type="OrthoDB" id="2311180at2759"/>
<dbReference type="AlphaFoldDB" id="A0A8H3L8R6"/>
<name>A0A8H3L8R6_9GLOM</name>
<evidence type="ECO:0000313" key="6">
    <source>
        <dbReference type="Proteomes" id="UP000615446"/>
    </source>
</evidence>
<proteinExistence type="predicted"/>
<feature type="domain" description="Crinkler effector protein N-terminal" evidence="4">
    <location>
        <begin position="3"/>
        <end position="116"/>
    </location>
</feature>
<evidence type="ECO:0000256" key="1">
    <source>
        <dbReference type="ARBA" id="ARBA00004340"/>
    </source>
</evidence>
<evidence type="ECO:0000259" key="4">
    <source>
        <dbReference type="Pfam" id="PF20147"/>
    </source>
</evidence>
<dbReference type="Gene3D" id="3.40.50.1010">
    <property type="entry name" value="5'-nuclease"/>
    <property type="match status" value="1"/>
</dbReference>
<keyword evidence="3" id="KW-0964">Secreted</keyword>
<evidence type="ECO:0000256" key="3">
    <source>
        <dbReference type="ARBA" id="ARBA00022525"/>
    </source>
</evidence>
<evidence type="ECO:0000313" key="5">
    <source>
        <dbReference type="EMBL" id="GES83727.1"/>
    </source>
</evidence>
<evidence type="ECO:0000256" key="2">
    <source>
        <dbReference type="ARBA" id="ARBA00004613"/>
    </source>
</evidence>
<accession>A0A8H3L8R6</accession>
<dbReference type="Proteomes" id="UP000615446">
    <property type="component" value="Unassembled WGS sequence"/>
</dbReference>
<comment type="subcellular location">
    <subcellularLocation>
        <location evidence="1">Host cell</location>
    </subcellularLocation>
    <subcellularLocation>
        <location evidence="2">Secreted</location>
    </subcellularLocation>
</comment>
<dbReference type="Pfam" id="PF20147">
    <property type="entry name" value="Crinkler"/>
    <property type="match status" value="1"/>
</dbReference>
<dbReference type="GO" id="GO:0043657">
    <property type="term" value="C:host cell"/>
    <property type="evidence" value="ECO:0007669"/>
    <property type="project" value="UniProtKB-SubCell"/>
</dbReference>
<gene>
    <name evidence="5" type="ORF">RCL2_001088200</name>
</gene>
<organism evidence="5 6">
    <name type="scientific">Rhizophagus clarus</name>
    <dbReference type="NCBI Taxonomy" id="94130"/>
    <lineage>
        <taxon>Eukaryota</taxon>
        <taxon>Fungi</taxon>
        <taxon>Fungi incertae sedis</taxon>
        <taxon>Mucoromycota</taxon>
        <taxon>Glomeromycotina</taxon>
        <taxon>Glomeromycetes</taxon>
        <taxon>Glomerales</taxon>
        <taxon>Glomeraceae</taxon>
        <taxon>Rhizophagus</taxon>
    </lineage>
</organism>
<comment type="caution">
    <text evidence="5">The sequence shown here is derived from an EMBL/GenBank/DDBJ whole genome shotgun (WGS) entry which is preliminary data.</text>
</comment>
<dbReference type="GO" id="GO:0005576">
    <property type="term" value="C:extracellular region"/>
    <property type="evidence" value="ECO:0007669"/>
    <property type="project" value="UniProtKB-SubCell"/>
</dbReference>